<accession>A0A7X4LJW1</accession>
<dbReference type="PANTHER" id="PTHR43415">
    <property type="entry name" value="SPERMIDINE N(1)-ACETYLTRANSFERASE"/>
    <property type="match status" value="1"/>
</dbReference>
<dbReference type="Proteomes" id="UP000462621">
    <property type="component" value="Unassembled WGS sequence"/>
</dbReference>
<comment type="caution">
    <text evidence="2">The sequence shown here is derived from an EMBL/GenBank/DDBJ whole genome shotgun (WGS) entry which is preliminary data.</text>
</comment>
<dbReference type="InterPro" id="IPR000182">
    <property type="entry name" value="GNAT_dom"/>
</dbReference>
<evidence type="ECO:0000313" key="3">
    <source>
        <dbReference type="Proteomes" id="UP000462621"/>
    </source>
</evidence>
<dbReference type="InterPro" id="IPR016181">
    <property type="entry name" value="Acyl_CoA_acyltransferase"/>
</dbReference>
<dbReference type="CDD" id="cd04301">
    <property type="entry name" value="NAT_SF"/>
    <property type="match status" value="1"/>
</dbReference>
<dbReference type="PANTHER" id="PTHR43415:SF3">
    <property type="entry name" value="GNAT-FAMILY ACETYLTRANSFERASE"/>
    <property type="match status" value="1"/>
</dbReference>
<name>A0A7X4LJW1_9VIBR</name>
<dbReference type="GO" id="GO:0016747">
    <property type="term" value="F:acyltransferase activity, transferring groups other than amino-acyl groups"/>
    <property type="evidence" value="ECO:0007669"/>
    <property type="project" value="InterPro"/>
</dbReference>
<reference evidence="2 3" key="1">
    <citation type="submission" date="2019-10" db="EMBL/GenBank/DDBJ databases">
        <title>Vibrio sp. nov. isolated from a shrimp pond.</title>
        <authorList>
            <person name="Gomez-Gil B."/>
            <person name="Enciso-Ibarra J."/>
            <person name="Enciso-Ibarra K."/>
            <person name="Bolan-Mejia C."/>
        </authorList>
    </citation>
    <scope>NUCLEOTIDE SEQUENCE [LARGE SCALE GENOMIC DNA]</scope>
    <source>
        <strain evidence="2 3">CAIM 722</strain>
    </source>
</reference>
<evidence type="ECO:0000313" key="2">
    <source>
        <dbReference type="EMBL" id="MZI93315.1"/>
    </source>
</evidence>
<dbReference type="SUPFAM" id="SSF55729">
    <property type="entry name" value="Acyl-CoA N-acyltransferases (Nat)"/>
    <property type="match status" value="1"/>
</dbReference>
<feature type="domain" description="N-acetyltransferase" evidence="1">
    <location>
        <begin position="8"/>
        <end position="173"/>
    </location>
</feature>
<dbReference type="Pfam" id="PF13302">
    <property type="entry name" value="Acetyltransf_3"/>
    <property type="match status" value="1"/>
</dbReference>
<dbReference type="PROSITE" id="PS51186">
    <property type="entry name" value="GNAT"/>
    <property type="match status" value="1"/>
</dbReference>
<dbReference type="AlphaFoldDB" id="A0A7X4LJW1"/>
<protein>
    <submittedName>
        <fullName evidence="2">GNAT family N-acetyltransferase</fullName>
    </submittedName>
</protein>
<proteinExistence type="predicted"/>
<dbReference type="EMBL" id="WEKT01000012">
    <property type="protein sequence ID" value="MZI93315.1"/>
    <property type="molecule type" value="Genomic_DNA"/>
</dbReference>
<sequence>MIIHSPRVILRPISVDDTDEFYAWGCQSDVTQFSLSAYRYPQSKRDVEQWLTSINQDKRTISFGIVEPHNQTLIGFAGIASMSTLNRSGEYFILIGNKEYWGQGLGTEVTKLVARYAFKDIGLHRLSLTAFATNPAAIKAYENAGFQHEGVLRQSGFRNGTFHDKVMMSLLATEQPAE</sequence>
<keyword evidence="2" id="KW-0808">Transferase</keyword>
<dbReference type="Gene3D" id="3.40.630.30">
    <property type="match status" value="1"/>
</dbReference>
<organism evidence="2 3">
    <name type="scientific">Vibrio eleionomae</name>
    <dbReference type="NCBI Taxonomy" id="2653505"/>
    <lineage>
        <taxon>Bacteria</taxon>
        <taxon>Pseudomonadati</taxon>
        <taxon>Pseudomonadota</taxon>
        <taxon>Gammaproteobacteria</taxon>
        <taxon>Vibrionales</taxon>
        <taxon>Vibrionaceae</taxon>
        <taxon>Vibrio</taxon>
    </lineage>
</organism>
<keyword evidence="3" id="KW-1185">Reference proteome</keyword>
<dbReference type="RefSeq" id="WP_161154618.1">
    <property type="nucleotide sequence ID" value="NZ_WEKT01000012.1"/>
</dbReference>
<evidence type="ECO:0000259" key="1">
    <source>
        <dbReference type="PROSITE" id="PS51186"/>
    </source>
</evidence>
<gene>
    <name evidence="2" type="ORF">F9817_08910</name>
</gene>